<name>A0AA37SVT8_9ALTE</name>
<protein>
    <recommendedName>
        <fullName evidence="3">DUF4402 domain-containing protein</fullName>
    </recommendedName>
</protein>
<accession>A0AA37SVT8</accession>
<dbReference type="EMBL" id="BSOT01000005">
    <property type="protein sequence ID" value="GLR70671.1"/>
    <property type="molecule type" value="Genomic_DNA"/>
</dbReference>
<sequence>MRILTPANIIGIYFTAAYIFPAYSQTIEQTREISFGTISVTDNSAQHQILIDQNGNIAVDDEFLVIDPPLHGVYRISGYPANVRLFLSSAIIQPQTQSTQFSPEQFTLISINIVPSIRVDSLGEADIIVGGTIQTSGSGNLIFGDTDYSSRFSITVNF</sequence>
<evidence type="ECO:0000313" key="2">
    <source>
        <dbReference type="Proteomes" id="UP001156601"/>
    </source>
</evidence>
<proteinExistence type="predicted"/>
<evidence type="ECO:0000313" key="1">
    <source>
        <dbReference type="EMBL" id="GLR70671.1"/>
    </source>
</evidence>
<gene>
    <name evidence="1" type="ORF">GCM10007852_15790</name>
</gene>
<dbReference type="RefSeq" id="WP_284216957.1">
    <property type="nucleotide sequence ID" value="NZ_BSOT01000005.1"/>
</dbReference>
<comment type="caution">
    <text evidence="1">The sequence shown here is derived from an EMBL/GenBank/DDBJ whole genome shotgun (WGS) entry which is preliminary data.</text>
</comment>
<reference evidence="1" key="2">
    <citation type="submission" date="2023-01" db="EMBL/GenBank/DDBJ databases">
        <title>Draft genome sequence of Agaribacter marinus strain NBRC 110023.</title>
        <authorList>
            <person name="Sun Q."/>
            <person name="Mori K."/>
        </authorList>
    </citation>
    <scope>NUCLEOTIDE SEQUENCE</scope>
    <source>
        <strain evidence="1">NBRC 110023</strain>
    </source>
</reference>
<dbReference type="Proteomes" id="UP001156601">
    <property type="component" value="Unassembled WGS sequence"/>
</dbReference>
<dbReference type="AlphaFoldDB" id="A0AA37SVT8"/>
<organism evidence="1 2">
    <name type="scientific">Agaribacter marinus</name>
    <dbReference type="NCBI Taxonomy" id="1431249"/>
    <lineage>
        <taxon>Bacteria</taxon>
        <taxon>Pseudomonadati</taxon>
        <taxon>Pseudomonadota</taxon>
        <taxon>Gammaproteobacteria</taxon>
        <taxon>Alteromonadales</taxon>
        <taxon>Alteromonadaceae</taxon>
        <taxon>Agaribacter</taxon>
    </lineage>
</organism>
<keyword evidence="2" id="KW-1185">Reference proteome</keyword>
<evidence type="ECO:0008006" key="3">
    <source>
        <dbReference type="Google" id="ProtNLM"/>
    </source>
</evidence>
<dbReference type="Pfam" id="PF14352">
    <property type="entry name" value="DUF4402"/>
    <property type="match status" value="1"/>
</dbReference>
<dbReference type="InterPro" id="IPR025514">
    <property type="entry name" value="DUF4402"/>
</dbReference>
<reference evidence="1" key="1">
    <citation type="journal article" date="2014" name="Int. J. Syst. Evol. Microbiol.">
        <title>Complete genome sequence of Corynebacterium casei LMG S-19264T (=DSM 44701T), isolated from a smear-ripened cheese.</title>
        <authorList>
            <consortium name="US DOE Joint Genome Institute (JGI-PGF)"/>
            <person name="Walter F."/>
            <person name="Albersmeier A."/>
            <person name="Kalinowski J."/>
            <person name="Ruckert C."/>
        </authorList>
    </citation>
    <scope>NUCLEOTIDE SEQUENCE</scope>
    <source>
        <strain evidence="1">NBRC 110023</strain>
    </source>
</reference>